<protein>
    <submittedName>
        <fullName evidence="3">Putative NBD/HSP70 family sugar kinase</fullName>
    </submittedName>
</protein>
<dbReference type="GO" id="GO:0016301">
    <property type="term" value="F:kinase activity"/>
    <property type="evidence" value="ECO:0007669"/>
    <property type="project" value="UniProtKB-KW"/>
</dbReference>
<evidence type="ECO:0000313" key="3">
    <source>
        <dbReference type="EMBL" id="NYE70103.1"/>
    </source>
</evidence>
<dbReference type="Gene3D" id="1.10.10.10">
    <property type="entry name" value="Winged helix-like DNA-binding domain superfamily/Winged helix DNA-binding domain"/>
    <property type="match status" value="1"/>
</dbReference>
<keyword evidence="4" id="KW-1185">Reference proteome</keyword>
<sequence length="381" mass="40109">MSTPRPDRTAPLLDKSAQGVALAVLRHGPIARAELARRLGLSSPSLTRLTKELIKARLIRERPAEQRAATGRPSLPLEINGEAAQFIGIKIVAGTAYGVVTDLRGAVLDRRRIGSRARVPSTFLGRVAELITGFRAEHPRVSGVGVGIGGPVLDGSVVQQAHFLGWGEVDVGAILSSAVGLPVTVHNDVKALTLAQHWFGAGRGCRSLVVITVGVGFGCGLVINDALVDGDRGISGEVGHWQLLADGPECGLGHRGCASVLLTSSALADLAGRAAGTTFTFAEFLRLARDGDPTVGMVLDTSAYQLGLLVARIADLVAPERIVLCGDGVEFAMIGAEAVWSGLRDHRSVLADEDDLIMEELDFYDWARGGAALAIRRYLLG</sequence>
<name>A0A7Y9I4T6_9ACTN</name>
<dbReference type="PANTHER" id="PTHR18964:SF149">
    <property type="entry name" value="BIFUNCTIONAL UDP-N-ACETYLGLUCOSAMINE 2-EPIMERASE_N-ACETYLMANNOSAMINE KINASE"/>
    <property type="match status" value="1"/>
</dbReference>
<dbReference type="AlphaFoldDB" id="A0A7Y9I4T6"/>
<evidence type="ECO:0000256" key="1">
    <source>
        <dbReference type="ARBA" id="ARBA00006479"/>
    </source>
</evidence>
<dbReference type="Gene3D" id="3.30.420.40">
    <property type="match status" value="2"/>
</dbReference>
<dbReference type="GO" id="GO:0003700">
    <property type="term" value="F:DNA-binding transcription factor activity"/>
    <property type="evidence" value="ECO:0007669"/>
    <property type="project" value="InterPro"/>
</dbReference>
<comment type="caution">
    <text evidence="3">The sequence shown here is derived from an EMBL/GenBank/DDBJ whole genome shotgun (WGS) entry which is preliminary data.</text>
</comment>
<dbReference type="Pfam" id="PF12802">
    <property type="entry name" value="MarR_2"/>
    <property type="match status" value="1"/>
</dbReference>
<evidence type="ECO:0000313" key="4">
    <source>
        <dbReference type="Proteomes" id="UP000569914"/>
    </source>
</evidence>
<dbReference type="InterPro" id="IPR036390">
    <property type="entry name" value="WH_DNA-bd_sf"/>
</dbReference>
<dbReference type="PANTHER" id="PTHR18964">
    <property type="entry name" value="ROK (REPRESSOR, ORF, KINASE) FAMILY"/>
    <property type="match status" value="1"/>
</dbReference>
<gene>
    <name evidence="3" type="ORF">BKA15_001432</name>
</gene>
<dbReference type="EMBL" id="JACCBU010000001">
    <property type="protein sequence ID" value="NYE70103.1"/>
    <property type="molecule type" value="Genomic_DNA"/>
</dbReference>
<dbReference type="InterPro" id="IPR000600">
    <property type="entry name" value="ROK"/>
</dbReference>
<dbReference type="SUPFAM" id="SSF53067">
    <property type="entry name" value="Actin-like ATPase domain"/>
    <property type="match status" value="1"/>
</dbReference>
<dbReference type="Proteomes" id="UP000569914">
    <property type="component" value="Unassembled WGS sequence"/>
</dbReference>
<dbReference type="InterPro" id="IPR036388">
    <property type="entry name" value="WH-like_DNA-bd_sf"/>
</dbReference>
<dbReference type="InterPro" id="IPR049874">
    <property type="entry name" value="ROK_cs"/>
</dbReference>
<organism evidence="3 4">
    <name type="scientific">Microlunatus parietis</name>
    <dbReference type="NCBI Taxonomy" id="682979"/>
    <lineage>
        <taxon>Bacteria</taxon>
        <taxon>Bacillati</taxon>
        <taxon>Actinomycetota</taxon>
        <taxon>Actinomycetes</taxon>
        <taxon>Propionibacteriales</taxon>
        <taxon>Propionibacteriaceae</taxon>
        <taxon>Microlunatus</taxon>
    </lineage>
</organism>
<comment type="similarity">
    <text evidence="1">Belongs to the ROK (NagC/XylR) family.</text>
</comment>
<evidence type="ECO:0000259" key="2">
    <source>
        <dbReference type="Pfam" id="PF12802"/>
    </source>
</evidence>
<proteinExistence type="inferred from homology"/>
<dbReference type="PROSITE" id="PS01125">
    <property type="entry name" value="ROK"/>
    <property type="match status" value="1"/>
</dbReference>
<accession>A0A7Y9I4T6</accession>
<dbReference type="InterPro" id="IPR000835">
    <property type="entry name" value="HTH_MarR-typ"/>
</dbReference>
<dbReference type="Pfam" id="PF00480">
    <property type="entry name" value="ROK"/>
    <property type="match status" value="1"/>
</dbReference>
<dbReference type="SUPFAM" id="SSF46785">
    <property type="entry name" value="Winged helix' DNA-binding domain"/>
    <property type="match status" value="1"/>
</dbReference>
<reference evidence="3 4" key="1">
    <citation type="submission" date="2020-07" db="EMBL/GenBank/DDBJ databases">
        <title>Sequencing the genomes of 1000 actinobacteria strains.</title>
        <authorList>
            <person name="Klenk H.-P."/>
        </authorList>
    </citation>
    <scope>NUCLEOTIDE SEQUENCE [LARGE SCALE GENOMIC DNA]</scope>
    <source>
        <strain evidence="3 4">DSM 22083</strain>
    </source>
</reference>
<dbReference type="RefSeq" id="WP_179749321.1">
    <property type="nucleotide sequence ID" value="NZ_JACCBU010000001.1"/>
</dbReference>
<keyword evidence="3" id="KW-0808">Transferase</keyword>
<keyword evidence="3" id="KW-0418">Kinase</keyword>
<dbReference type="InterPro" id="IPR043129">
    <property type="entry name" value="ATPase_NBD"/>
</dbReference>
<feature type="domain" description="HTH marR-type" evidence="2">
    <location>
        <begin position="21"/>
        <end position="65"/>
    </location>
</feature>